<dbReference type="Gene3D" id="3.90.1410.10">
    <property type="entry name" value="set domain protein methyltransferase, domain 1"/>
    <property type="match status" value="1"/>
</dbReference>
<dbReference type="EMBL" id="MCGR01000076">
    <property type="protein sequence ID" value="ORY59428.1"/>
    <property type="molecule type" value="Genomic_DNA"/>
</dbReference>
<reference evidence="5 6" key="1">
    <citation type="submission" date="2016-07" db="EMBL/GenBank/DDBJ databases">
        <title>Pervasive Adenine N6-methylation of Active Genes in Fungi.</title>
        <authorList>
            <consortium name="DOE Joint Genome Institute"/>
            <person name="Mondo S.J."/>
            <person name="Dannebaum R.O."/>
            <person name="Kuo R.C."/>
            <person name="Labutti K."/>
            <person name="Haridas S."/>
            <person name="Kuo A."/>
            <person name="Salamov A."/>
            <person name="Ahrendt S.R."/>
            <person name="Lipzen A."/>
            <person name="Sullivan W."/>
            <person name="Andreopoulos W.B."/>
            <person name="Clum A."/>
            <person name="Lindquist E."/>
            <person name="Daum C."/>
            <person name="Ramamoorthy G.K."/>
            <person name="Gryganskyi A."/>
            <person name="Culley D."/>
            <person name="Magnuson J.K."/>
            <person name="James T.Y."/>
            <person name="O'Malley M.A."/>
            <person name="Stajich J.E."/>
            <person name="Spatafora J.W."/>
            <person name="Visel A."/>
            <person name="Grigoriev I.V."/>
        </authorList>
    </citation>
    <scope>NUCLEOTIDE SEQUENCE [LARGE SCALE GENOMIC DNA]</scope>
    <source>
        <strain evidence="5 6">62-1032</strain>
    </source>
</reference>
<evidence type="ECO:0000256" key="2">
    <source>
        <dbReference type="ARBA" id="ARBA00022679"/>
    </source>
</evidence>
<dbReference type="InterPro" id="IPR044429">
    <property type="entry name" value="SETD4_SET"/>
</dbReference>
<dbReference type="OrthoDB" id="341421at2759"/>
<dbReference type="InParanoid" id="A0A1Y2DJJ1"/>
<evidence type="ECO:0000256" key="3">
    <source>
        <dbReference type="ARBA" id="ARBA00022691"/>
    </source>
</evidence>
<dbReference type="GO" id="GO:0016279">
    <property type="term" value="F:protein-lysine N-methyltransferase activity"/>
    <property type="evidence" value="ECO:0007669"/>
    <property type="project" value="InterPro"/>
</dbReference>
<comment type="caution">
    <text evidence="5">The sequence shown here is derived from an EMBL/GenBank/DDBJ whole genome shotgun (WGS) entry which is preliminary data.</text>
</comment>
<dbReference type="InterPro" id="IPR050600">
    <property type="entry name" value="SETD3_SETD6_MTase"/>
</dbReference>
<dbReference type="InterPro" id="IPR046341">
    <property type="entry name" value="SET_dom_sf"/>
</dbReference>
<dbReference type="GO" id="GO:0032259">
    <property type="term" value="P:methylation"/>
    <property type="evidence" value="ECO:0007669"/>
    <property type="project" value="UniProtKB-KW"/>
</dbReference>
<dbReference type="PANTHER" id="PTHR13271">
    <property type="entry name" value="UNCHARACTERIZED PUTATIVE METHYLTRANSFERASE"/>
    <property type="match status" value="1"/>
</dbReference>
<accession>A0A1Y2DJJ1</accession>
<keyword evidence="6" id="KW-1185">Reference proteome</keyword>
<evidence type="ECO:0000259" key="4">
    <source>
        <dbReference type="PROSITE" id="PS50280"/>
    </source>
</evidence>
<evidence type="ECO:0000256" key="1">
    <source>
        <dbReference type="ARBA" id="ARBA00022603"/>
    </source>
</evidence>
<feature type="domain" description="SET" evidence="4">
    <location>
        <begin position="28"/>
        <end position="295"/>
    </location>
</feature>
<sequence>MPSVQTTTELWESLLAWLDSQGCPDPSKYVQLVETTAGGGRGLVAKGDIPPNTTLIKIPNPALLNTKTLREFYPSHFHTTFSATQWISLHLALQYARHDRASSPVDPAPRDKWWPFILTLPRTFPTVPLTWSIGRRSNEELASAFGIAEDDVSLRERQVDPRLRRWQEELLERMPPSVRVRAEEVEGRFKKDWEKVQEEWKKHCEATPEEKDELSFDFFALGWLNTNTRCVYFDVGGPKVNNLTLAPVIDMINHADGRSTKPIQGPVHGLTFASPEARSSDPQLKDGDELAFSYGAHENPMLLTEYGFSLPANPYSHVDVTRVLEQLFEDAGEEGRLKKGVLQDSQYWGKMTLQPASDSATACADWILLLALRLLHLKLPTGRNPFDTNDAPSGSLAQALGPWYAVVAGDEEIISPLNEAQVQQTIQTICDVLVLETKEGVPRCEELERKWRKEEVDPDLRASLVMLKGVWEEEKVIAEAVAAAGRAK</sequence>
<name>A0A1Y2DJJ1_9BASI</name>
<dbReference type="AlphaFoldDB" id="A0A1Y2DJJ1"/>
<keyword evidence="1" id="KW-0489">Methyltransferase</keyword>
<dbReference type="InterPro" id="IPR001214">
    <property type="entry name" value="SET_dom"/>
</dbReference>
<dbReference type="FunCoup" id="A0A1Y2DJJ1">
    <property type="interactions" value="113"/>
</dbReference>
<dbReference type="PROSITE" id="PS50280">
    <property type="entry name" value="SET"/>
    <property type="match status" value="1"/>
</dbReference>
<evidence type="ECO:0000313" key="6">
    <source>
        <dbReference type="Proteomes" id="UP000193467"/>
    </source>
</evidence>
<proteinExistence type="predicted"/>
<keyword evidence="3" id="KW-0949">S-adenosyl-L-methionine</keyword>
<dbReference type="PANTHER" id="PTHR13271:SF47">
    <property type="entry name" value="ACTIN-HISTIDINE N-METHYLTRANSFERASE"/>
    <property type="match status" value="1"/>
</dbReference>
<protein>
    <recommendedName>
        <fullName evidence="4">SET domain-containing protein</fullName>
    </recommendedName>
</protein>
<dbReference type="Proteomes" id="UP000193467">
    <property type="component" value="Unassembled WGS sequence"/>
</dbReference>
<dbReference type="CDD" id="cd19177">
    <property type="entry name" value="SET_SETD4"/>
    <property type="match status" value="1"/>
</dbReference>
<organism evidence="5 6">
    <name type="scientific">Leucosporidium creatinivorum</name>
    <dbReference type="NCBI Taxonomy" id="106004"/>
    <lineage>
        <taxon>Eukaryota</taxon>
        <taxon>Fungi</taxon>
        <taxon>Dikarya</taxon>
        <taxon>Basidiomycota</taxon>
        <taxon>Pucciniomycotina</taxon>
        <taxon>Microbotryomycetes</taxon>
        <taxon>Leucosporidiales</taxon>
        <taxon>Leucosporidium</taxon>
    </lineage>
</organism>
<dbReference type="STRING" id="106004.A0A1Y2DJJ1"/>
<gene>
    <name evidence="5" type="ORF">BCR35DRAFT_309296</name>
</gene>
<evidence type="ECO:0000313" key="5">
    <source>
        <dbReference type="EMBL" id="ORY59428.1"/>
    </source>
</evidence>
<dbReference type="SUPFAM" id="SSF82199">
    <property type="entry name" value="SET domain"/>
    <property type="match status" value="1"/>
</dbReference>
<keyword evidence="2" id="KW-0808">Transferase</keyword>